<proteinExistence type="predicted"/>
<evidence type="ECO:0000313" key="1">
    <source>
        <dbReference type="EMBL" id="KAI4459552.1"/>
    </source>
</evidence>
<evidence type="ECO:0000313" key="2">
    <source>
        <dbReference type="Proteomes" id="UP001056778"/>
    </source>
</evidence>
<gene>
    <name evidence="1" type="ORF">MML48_6g00016200</name>
</gene>
<dbReference type="Proteomes" id="UP001056778">
    <property type="component" value="Chromosome 6"/>
</dbReference>
<dbReference type="EMBL" id="CM043020">
    <property type="protein sequence ID" value="KAI4459552.1"/>
    <property type="molecule type" value="Genomic_DNA"/>
</dbReference>
<comment type="caution">
    <text evidence="1">The sequence shown here is derived from an EMBL/GenBank/DDBJ whole genome shotgun (WGS) entry which is preliminary data.</text>
</comment>
<reference evidence="1" key="1">
    <citation type="submission" date="2022-04" db="EMBL/GenBank/DDBJ databases">
        <title>Chromosome-scale genome assembly of Holotrichia oblita Faldermann.</title>
        <authorList>
            <person name="Rongchong L."/>
        </authorList>
    </citation>
    <scope>NUCLEOTIDE SEQUENCE</scope>
    <source>
        <strain evidence="1">81SQS9</strain>
    </source>
</reference>
<keyword evidence="1" id="KW-0645">Protease</keyword>
<organism evidence="1 2">
    <name type="scientific">Holotrichia oblita</name>
    <name type="common">Chafer beetle</name>
    <dbReference type="NCBI Taxonomy" id="644536"/>
    <lineage>
        <taxon>Eukaryota</taxon>
        <taxon>Metazoa</taxon>
        <taxon>Ecdysozoa</taxon>
        <taxon>Arthropoda</taxon>
        <taxon>Hexapoda</taxon>
        <taxon>Insecta</taxon>
        <taxon>Pterygota</taxon>
        <taxon>Neoptera</taxon>
        <taxon>Endopterygota</taxon>
        <taxon>Coleoptera</taxon>
        <taxon>Polyphaga</taxon>
        <taxon>Scarabaeiformia</taxon>
        <taxon>Scarabaeidae</taxon>
        <taxon>Melolonthinae</taxon>
        <taxon>Holotrichia</taxon>
    </lineage>
</organism>
<sequence>MSEIKVRFKEASVALAINNFEKLWSTASNSKGIRSNWSNLGRNTEFDNCIIINKLEDCCSLFPNNDHNIICKRVYSSEIQTESTITANDESRMTTMSEFVTPQPINSETKNNLFNVKVRISKLSSPVFKGNDVLLTTDNTSIHIGKHYHSKSKRSYFDVWYNRKSIPDNSNSYNNDYEYSGNDYNVKVVNPNMFPDSSKAYDQDYPNSYVYDYTSKKFPIENDYFINRYKNYYYPQKRYGGNDYDSSREPSNIRKEEPNVNGDDSDSNKKNKQSQVNPHSVELQLNQRNSLSGSYYPQQCIPYTPQIGSQLPIMQPPQMPAYPFDSATRLNSFLPMPRTPTNSFVFNPQYPYIASAYSSQLPGVYPSYPNNPYYWNQNVQAPQGQYYLCNPVPVSSDRTQHLTNMPGVEVRHSSVSEIPYEEINYRSRTSRKCKIGQVNCAHSEKCISQSQICDTRVDCPNASDEMFCSCADRIMEDRLCDGYLDCPNGEDELGCFGCDVDSFSCGNSAAAESENNCISRTEKCDGVAQCSNGKDEEDCIILSEFHEKSLPLYQASKSKGFLYRNYKGFWFPLCSDPQDWATEICNKETEETNFAPLVYLTQVSTNYKGPYLNRLQNNKIEIVDFCFNGFAMYVECPPPNCGIRNLISSSELSEDQDEAMEDVISRFRHRRNGNDNETVELSRVVGGFPSQPAAWPWVVSIYRNGLFHCGGVIINENWIVTAAHCVDRFTRYYYEVEAGILRRFSFSPMQQIRFVAHIVTHNAYDRANLKNDLAMMKLSKPLTYSRYVRPICLPSKLTAGENYIREPSPGTMCSAVGWGATVEHGNDPDHLREVEVPVLNKCKHREDEEGREICAGYFEGGKDACQGDSGGPFMCKNPNSPNQWYLAGIVSHGEGCARPNEPGVYTRVSLYLDWLHTYLNHHHLPTRKPLQKCPGFSCKSSNKCLPKKRHCDRIVDCLQAEDEIHCEKSIIEVFRNTMRHMISVDTIRNEINEKEDTALNKLKNEDDEVTTTFTAEVATTLITDKHTLATDVPDNIFGTTTFKMETTSTPSNLNRNEFGYTTENTLFASSPNISDESQSISYNEGPTMTTEMHTRTAEIIEEVTYGDETDRPTETQKITVTEFSLNPTTKETSSLIIEDHFKCNRIADCEDISDERNCTCADYMKNFHPEGICDGLIDCYDTSDEINCGIACNKDEFHCVSSKTCIHVDKKCDNTPDCPNGEDELDCFLLTDGTTVRLDTDFRPHLNSKGIISFYYQDSWWPMCGENWTDIHSTIATELCWSLGFADSELYSEVEIKNHPLRIVVNQETEDVSMENADSTEVCNGLYVECSNVSMRNWYPKIGNNKNILPWDVAIFVDGDYKCTGVLLNMKWVLTSYNCFRGISELNSHYVVVLLGIGDRYVDIAGPHEQIRLVDESIPVLYSDIILLKLQTEVANTRYVKPVHFTQGNEIYRFKEICYAVGRTKHNKLTSIELIRTMNCTSGSRCFKRSQPIFEECNNPRAQRWSGVIVCESGNGIYPSAVFFQEHGACGFQRTTAFTSLSLFVNAIFDIFDCAKDQLTCGSGRCVSKSAFCNKINDCEDGSDEPDVCSCVSYLTLTNPERICDGVRHCYDRTDEDPERCQCDIGRFMCAQTKFCIPMEMVCDGYSDCPNGEDEHNCIKLRKLNNNPNVGEVISRTAGVWHQGCFNENVPQEELQDICNRLGFINTIGIGHFKYMNEVERFAKKPVLEPFNVVWINRNENVQFRLAIRNGDTPSLSFVNSTDCYRLFIECK</sequence>
<accession>A0ACB9SYB6</accession>
<protein>
    <submittedName>
        <fullName evidence="1">Serine protease-related</fullName>
    </submittedName>
</protein>
<name>A0ACB9SYB6_HOLOL</name>
<keyword evidence="2" id="KW-1185">Reference proteome</keyword>
<keyword evidence="1" id="KW-0378">Hydrolase</keyword>